<reference evidence="2 3" key="1">
    <citation type="submission" date="2020-02" db="EMBL/GenBank/DDBJ databases">
        <authorList>
            <person name="Ferguson B K."/>
        </authorList>
    </citation>
    <scope>NUCLEOTIDE SEQUENCE [LARGE SCALE GENOMIC DNA]</scope>
</reference>
<dbReference type="SUPFAM" id="SSF50978">
    <property type="entry name" value="WD40 repeat-like"/>
    <property type="match status" value="1"/>
</dbReference>
<evidence type="ECO:0000313" key="2">
    <source>
        <dbReference type="EMBL" id="CAB0001226.1"/>
    </source>
</evidence>
<proteinExistence type="predicted"/>
<dbReference type="OrthoDB" id="6619788at2759"/>
<dbReference type="EMBL" id="CADCXU010010454">
    <property type="protein sequence ID" value="CAB0001226.1"/>
    <property type="molecule type" value="Genomic_DNA"/>
</dbReference>
<protein>
    <submittedName>
        <fullName evidence="2">Uncharacterized protein</fullName>
    </submittedName>
</protein>
<evidence type="ECO:0000313" key="3">
    <source>
        <dbReference type="Proteomes" id="UP000479000"/>
    </source>
</evidence>
<keyword evidence="3" id="KW-1185">Reference proteome</keyword>
<dbReference type="Proteomes" id="UP000479000">
    <property type="component" value="Unassembled WGS sequence"/>
</dbReference>
<name>A0A6H5GCY5_9HEMI</name>
<organism evidence="2 3">
    <name type="scientific">Nesidiocoris tenuis</name>
    <dbReference type="NCBI Taxonomy" id="355587"/>
    <lineage>
        <taxon>Eukaryota</taxon>
        <taxon>Metazoa</taxon>
        <taxon>Ecdysozoa</taxon>
        <taxon>Arthropoda</taxon>
        <taxon>Hexapoda</taxon>
        <taxon>Insecta</taxon>
        <taxon>Pterygota</taxon>
        <taxon>Neoptera</taxon>
        <taxon>Paraneoptera</taxon>
        <taxon>Hemiptera</taxon>
        <taxon>Heteroptera</taxon>
        <taxon>Panheteroptera</taxon>
        <taxon>Cimicomorpha</taxon>
        <taxon>Miridae</taxon>
        <taxon>Dicyphina</taxon>
        <taxon>Nesidiocoris</taxon>
    </lineage>
</organism>
<accession>A0A6H5GCY5</accession>
<feature type="region of interest" description="Disordered" evidence="1">
    <location>
        <begin position="125"/>
        <end position="150"/>
    </location>
</feature>
<gene>
    <name evidence="2" type="ORF">NTEN_LOCUS7013</name>
</gene>
<evidence type="ECO:0000256" key="1">
    <source>
        <dbReference type="SAM" id="MobiDB-lite"/>
    </source>
</evidence>
<dbReference type="Gene3D" id="2.130.10.10">
    <property type="entry name" value="YVTN repeat-like/Quinoprotein amine dehydrogenase"/>
    <property type="match status" value="1"/>
</dbReference>
<dbReference type="AlphaFoldDB" id="A0A6H5GCY5"/>
<feature type="compositionally biased region" description="Polar residues" evidence="1">
    <location>
        <begin position="125"/>
        <end position="140"/>
    </location>
</feature>
<sequence length="554" mass="62548">MVRPLKSKRCLQSVRNLKESIQSEIDCLEKIYEVCLAKMKENDPNFLPPVSATTCCDKLASNNVSTCHKEVQVSIQDVIQPDLLEEERIPPNTASVVIDPEISLSAETATNSRTSNNVQNGHLASQNGLQPAHCSLSNGIDSKKRETTSAPQIIKIEDSSSEESNHSLERVKTEKVVHKMIGPSGSGGVGTQESHYSKTMLHYVVLENLPPQTTVDDVVNELFDDLLGIKSHEMTGITVHNLKTESYAQIYFQDFRHVQQARIKYPRFPGAKREVPYVVNIHLPDDVQKLLNIQFSEDGLSLDRPWKSVPKRVVAVAYGENVIFKNNELISDSDDSDYEVKPSKPEEYVPKINPYLQANEIAEATLWKEASCELLERYDKKEDDSSFKLGMITLAYLNQAQLKCVSPYEVSALNFCPHNGDILVAGTVSGQIVLWDLQGRLLSKEPEEPSHFERHAWKELFEEGHFINFNAENDLAASYSMQFLSTSVNGDIKCWDLKGEPLPKSEYMFAERTIARKMKNAKPELLTASVSKYAEYHNRWVPYYNVSTVTFRGR</sequence>
<dbReference type="InterPro" id="IPR036322">
    <property type="entry name" value="WD40_repeat_dom_sf"/>
</dbReference>
<dbReference type="InterPro" id="IPR015943">
    <property type="entry name" value="WD40/YVTN_repeat-like_dom_sf"/>
</dbReference>